<organism evidence="6">
    <name type="scientific">Flexilinea flocculi</name>
    <dbReference type="NCBI Taxonomy" id="1678840"/>
    <lineage>
        <taxon>Bacteria</taxon>
        <taxon>Bacillati</taxon>
        <taxon>Chloroflexota</taxon>
        <taxon>Anaerolineae</taxon>
        <taxon>Anaerolineales</taxon>
        <taxon>Anaerolineaceae</taxon>
        <taxon>Flexilinea</taxon>
    </lineage>
</organism>
<evidence type="ECO:0000256" key="3">
    <source>
        <dbReference type="ARBA" id="ARBA00022679"/>
    </source>
</evidence>
<keyword evidence="2" id="KW-0032">Aminotransferase</keyword>
<accession>A0A0K8P9G5</accession>
<evidence type="ECO:0000256" key="1">
    <source>
        <dbReference type="ARBA" id="ARBA00001933"/>
    </source>
</evidence>
<sequence>MINLTRGVPPVEVFPIEDLIRASEKNLREDGKRVLQYLHAPGYPPLVEYLAKKHEVDNDQVVLGNSSLELLQFVTLTEMKAGDYAFIESPSYDRANTLLKRSGANVVGIPLETDGVNLDVFEKELKKNAPKLFYIIPDFQNPMGTTTSLEKRKQIAKWAVEYNFLVIEDAPYRELRYHGTAVPSIRSFAPDHVVTLSSFSKTLAPGLRMGYMYGPKDIIKRITAWEVDTYIGSVTPTQGQVFEYLKQGSFEPNLKKLCDLYRPRLDTLLETLNEYLPNAVYPRPEGGFFVGVTLPEGNSMEKLLPAAAEAGFKLTDGRGFYLNPQDGDRFLRIPFCSLTPEEIRNAMQSLTKIIVH</sequence>
<dbReference type="GO" id="GO:0030170">
    <property type="term" value="F:pyridoxal phosphate binding"/>
    <property type="evidence" value="ECO:0007669"/>
    <property type="project" value="InterPro"/>
</dbReference>
<dbReference type="Gene3D" id="3.90.1150.10">
    <property type="entry name" value="Aspartate Aminotransferase, domain 1"/>
    <property type="match status" value="1"/>
</dbReference>
<dbReference type="InterPro" id="IPR015421">
    <property type="entry name" value="PyrdxlP-dep_Trfase_major"/>
</dbReference>
<dbReference type="InterPro" id="IPR015424">
    <property type="entry name" value="PyrdxlP-dep_Trfase"/>
</dbReference>
<dbReference type="PANTHER" id="PTHR42790">
    <property type="entry name" value="AMINOTRANSFERASE"/>
    <property type="match status" value="1"/>
</dbReference>
<dbReference type="PATRIC" id="fig|1678840.3.peg.262"/>
<dbReference type="GO" id="GO:1901605">
    <property type="term" value="P:alpha-amino acid metabolic process"/>
    <property type="evidence" value="ECO:0007669"/>
    <property type="project" value="TreeGrafter"/>
</dbReference>
<dbReference type="InterPro" id="IPR050859">
    <property type="entry name" value="Class-I_PLP-dep_aminotransf"/>
</dbReference>
<gene>
    <name evidence="6" type="ORF">ATC1_11224</name>
</gene>
<comment type="cofactor">
    <cofactor evidence="1">
        <name>pyridoxal 5'-phosphate</name>
        <dbReference type="ChEBI" id="CHEBI:597326"/>
    </cofactor>
</comment>
<name>A0A0K8P9G5_9CHLR</name>
<proteinExistence type="predicted"/>
<dbReference type="RefSeq" id="WP_062277328.1">
    <property type="nucleotide sequence ID" value="NZ_DF968179.1"/>
</dbReference>
<dbReference type="Gene3D" id="3.40.640.10">
    <property type="entry name" value="Type I PLP-dependent aspartate aminotransferase-like (Major domain)"/>
    <property type="match status" value="1"/>
</dbReference>
<evidence type="ECO:0000313" key="6">
    <source>
        <dbReference type="EMBL" id="GAP39297.1"/>
    </source>
</evidence>
<evidence type="ECO:0000256" key="4">
    <source>
        <dbReference type="ARBA" id="ARBA00022898"/>
    </source>
</evidence>
<evidence type="ECO:0000256" key="2">
    <source>
        <dbReference type="ARBA" id="ARBA00022576"/>
    </source>
</evidence>
<dbReference type="GO" id="GO:0003677">
    <property type="term" value="F:DNA binding"/>
    <property type="evidence" value="ECO:0007669"/>
    <property type="project" value="UniProtKB-KW"/>
</dbReference>
<reference evidence="6" key="1">
    <citation type="journal article" date="2015" name="Genome Announc.">
        <title>Draft Genome Sequence of Anaerolineae Strain TC1, a Novel Isolate from a Methanogenic Wastewater Treatment System.</title>
        <authorList>
            <person name="Matsuura N."/>
            <person name="Tourlousse D.M."/>
            <person name="Sun L."/>
            <person name="Toyonaga M."/>
            <person name="Kuroda K."/>
            <person name="Ohashi A."/>
            <person name="Cruz R."/>
            <person name="Yamaguchi T."/>
            <person name="Sekiguchi Y."/>
        </authorList>
    </citation>
    <scope>NUCLEOTIDE SEQUENCE [LARGE SCALE GENOMIC DNA]</scope>
    <source>
        <strain evidence="6">TC1</strain>
    </source>
</reference>
<keyword evidence="7" id="KW-1185">Reference proteome</keyword>
<dbReference type="InterPro" id="IPR004839">
    <property type="entry name" value="Aminotransferase_I/II_large"/>
</dbReference>
<keyword evidence="4" id="KW-0663">Pyridoxal phosphate</keyword>
<dbReference type="Proteomes" id="UP000053370">
    <property type="component" value="Unassembled WGS sequence"/>
</dbReference>
<protein>
    <submittedName>
        <fullName evidence="6">DNA-binding transcriptional regulator, MocR family</fullName>
    </submittedName>
</protein>
<keyword evidence="6" id="KW-0238">DNA-binding</keyword>
<keyword evidence="3" id="KW-0808">Transferase</keyword>
<evidence type="ECO:0000259" key="5">
    <source>
        <dbReference type="Pfam" id="PF00155"/>
    </source>
</evidence>
<dbReference type="InterPro" id="IPR015422">
    <property type="entry name" value="PyrdxlP-dep_Trfase_small"/>
</dbReference>
<evidence type="ECO:0000313" key="7">
    <source>
        <dbReference type="Proteomes" id="UP000053370"/>
    </source>
</evidence>
<dbReference type="GO" id="GO:0008483">
    <property type="term" value="F:transaminase activity"/>
    <property type="evidence" value="ECO:0007669"/>
    <property type="project" value="UniProtKB-KW"/>
</dbReference>
<dbReference type="CDD" id="cd00609">
    <property type="entry name" value="AAT_like"/>
    <property type="match status" value="1"/>
</dbReference>
<dbReference type="SUPFAM" id="SSF53383">
    <property type="entry name" value="PLP-dependent transferases"/>
    <property type="match status" value="1"/>
</dbReference>
<dbReference type="STRING" id="1678840.ATC1_11224"/>
<dbReference type="AlphaFoldDB" id="A0A0K8P9G5"/>
<dbReference type="Pfam" id="PF00155">
    <property type="entry name" value="Aminotran_1_2"/>
    <property type="match status" value="1"/>
</dbReference>
<dbReference type="PANTHER" id="PTHR42790:SF19">
    <property type="entry name" value="KYNURENINE_ALPHA-AMINOADIPATE AMINOTRANSFERASE, MITOCHONDRIAL"/>
    <property type="match status" value="1"/>
</dbReference>
<feature type="domain" description="Aminotransferase class I/classII large" evidence="5">
    <location>
        <begin position="1"/>
        <end position="350"/>
    </location>
</feature>
<dbReference type="EMBL" id="DF968179">
    <property type="protein sequence ID" value="GAP39297.1"/>
    <property type="molecule type" value="Genomic_DNA"/>
</dbReference>